<reference evidence="2 3" key="1">
    <citation type="submission" date="2015-11" db="EMBL/GenBank/DDBJ databases">
        <title>Genomic analysis of 38 Legionella species identifies large and diverse effector repertoires.</title>
        <authorList>
            <person name="Burstein D."/>
            <person name="Amaro F."/>
            <person name="Zusman T."/>
            <person name="Lifshitz Z."/>
            <person name="Cohen O."/>
            <person name="Gilbert J.A."/>
            <person name="Pupko T."/>
            <person name="Shuman H.A."/>
            <person name="Segal G."/>
        </authorList>
    </citation>
    <scope>NUCLEOTIDE SEQUENCE [LARGE SCALE GENOMIC DNA]</scope>
    <source>
        <strain evidence="2 3">ATCC 49751</strain>
    </source>
</reference>
<evidence type="ECO:0000259" key="1">
    <source>
        <dbReference type="PROSITE" id="PS50892"/>
    </source>
</evidence>
<dbReference type="EMBL" id="LNYI01000037">
    <property type="protein sequence ID" value="KTD20592.1"/>
    <property type="molecule type" value="Genomic_DNA"/>
</dbReference>
<dbReference type="PROSITE" id="PS50892">
    <property type="entry name" value="V_SNARE"/>
    <property type="match status" value="1"/>
</dbReference>
<dbReference type="OrthoDB" id="5639059at2"/>
<name>A0A0W0VKH5_9GAMM</name>
<dbReference type="SUPFAM" id="SSF58038">
    <property type="entry name" value="SNARE fusion complex"/>
    <property type="match status" value="1"/>
</dbReference>
<dbReference type="Pfam" id="PF00957">
    <property type="entry name" value="Synaptobrevin"/>
    <property type="match status" value="1"/>
</dbReference>
<evidence type="ECO:0000313" key="2">
    <source>
        <dbReference type="EMBL" id="KTD20592.1"/>
    </source>
</evidence>
<dbReference type="STRING" id="45067.Llan_1777"/>
<dbReference type="RefSeq" id="WP_028374212.1">
    <property type="nucleotide sequence ID" value="NZ_CAAAJD010000001.1"/>
</dbReference>
<protein>
    <submittedName>
        <fullName evidence="2">Synaptobrevin</fullName>
    </submittedName>
</protein>
<dbReference type="AlphaFoldDB" id="A0A0W0VKH5"/>
<dbReference type="Gene3D" id="1.20.5.110">
    <property type="match status" value="1"/>
</dbReference>
<keyword evidence="3" id="KW-1185">Reference proteome</keyword>
<gene>
    <name evidence="2" type="ORF">Llan_1777</name>
</gene>
<feature type="domain" description="V-SNARE coiled-coil homology" evidence="1">
    <location>
        <begin position="114"/>
        <end position="173"/>
    </location>
</feature>
<evidence type="ECO:0000313" key="3">
    <source>
        <dbReference type="Proteomes" id="UP000054869"/>
    </source>
</evidence>
<dbReference type="PATRIC" id="fig|45067.4.peg.1866"/>
<organism evidence="2 3">
    <name type="scientific">Legionella lansingensis</name>
    <dbReference type="NCBI Taxonomy" id="45067"/>
    <lineage>
        <taxon>Bacteria</taxon>
        <taxon>Pseudomonadati</taxon>
        <taxon>Pseudomonadota</taxon>
        <taxon>Gammaproteobacteria</taxon>
        <taxon>Legionellales</taxon>
        <taxon>Legionellaceae</taxon>
        <taxon>Legionella</taxon>
    </lineage>
</organism>
<proteinExistence type="predicted"/>
<dbReference type="CDD" id="cd15843">
    <property type="entry name" value="R-SNARE"/>
    <property type="match status" value="1"/>
</dbReference>
<accession>A0A0W0VKH5</accession>
<sequence>MKCYAVGTRFGKTPFQWVIPGSDVTRFFAQRALETRKKEIISFCDELEDNETHRIQKDGYFVHIKKIGNDVCAIIVDKELSDKEMLYLSFHLLKANVEMSEIAENPDKYTEDPKIATIKRDLAETLQIMLENLEKTKLRGEKLEHLVATTQDLEASSFRFKKSAEDLNSCWPRFCTLI</sequence>
<comment type="caution">
    <text evidence="2">The sequence shown here is derived from an EMBL/GenBank/DDBJ whole genome shotgun (WGS) entry which is preliminary data.</text>
</comment>
<dbReference type="InterPro" id="IPR042855">
    <property type="entry name" value="V_SNARE_CC"/>
</dbReference>
<dbReference type="Proteomes" id="UP000054869">
    <property type="component" value="Unassembled WGS sequence"/>
</dbReference>